<dbReference type="EMBL" id="CM001555">
    <property type="protein sequence ID" value="EJG07986.1"/>
    <property type="molecule type" value="Genomic_DNA"/>
</dbReference>
<dbReference type="HOGENOM" id="CLU_3163122_0_0_2"/>
<sequence length="47" mass="5588">MKNGPRKVRPEDIDAFEERSPFYRGIGKRMVEHGIWEIVAEEKRCRA</sequence>
<keyword evidence="3" id="KW-1185">Reference proteome</keyword>
<reference evidence="1 3" key="1">
    <citation type="submission" date="2011-08" db="EMBL/GenBank/DDBJ databases">
        <title>The complete genome of Methanofollis liminatans DSM 4140.</title>
        <authorList>
            <consortium name="US DOE Joint Genome Institute (JGI-PGF)"/>
            <person name="Lucas S."/>
            <person name="Han J."/>
            <person name="Lapidus A."/>
            <person name="Bruce D."/>
            <person name="Goodwin L."/>
            <person name="Pitluck S."/>
            <person name="Peters L."/>
            <person name="Kyrpides N."/>
            <person name="Mavromatis K."/>
            <person name="Ivanova N."/>
            <person name="Mikhailova N."/>
            <person name="Lu M."/>
            <person name="Detter J.C."/>
            <person name="Tapia R."/>
            <person name="Han C."/>
            <person name="Land M."/>
            <person name="Hauser L."/>
            <person name="Markowitz V."/>
            <person name="Cheng J.-F."/>
            <person name="Hugenholtz P."/>
            <person name="Woyke T."/>
            <person name="Wu D."/>
            <person name="Spring S."/>
            <person name="Schuler E."/>
            <person name="Brambilla E."/>
            <person name="Klenk H.-P."/>
            <person name="Eisen J.A."/>
        </authorList>
    </citation>
    <scope>NUCLEOTIDE SEQUENCE [LARGE SCALE GENOMIC DNA]</scope>
    <source>
        <strain evidence="1 3">DSM 4140</strain>
    </source>
</reference>
<gene>
    <name evidence="1" type="ORF">Metli_1311</name>
    <name evidence="2" type="ORF">Metli_2045</name>
</gene>
<dbReference type="Proteomes" id="UP000005095">
    <property type="component" value="Chromosome"/>
</dbReference>
<proteinExistence type="predicted"/>
<accession>J0S095</accession>
<dbReference type="EMBL" id="CM001555">
    <property type="protein sequence ID" value="EJG07266.1"/>
    <property type="molecule type" value="Genomic_DNA"/>
</dbReference>
<dbReference type="RefSeq" id="WP_004038958.1">
    <property type="nucleotide sequence ID" value="NZ_CM001555.1"/>
</dbReference>
<evidence type="ECO:0000313" key="1">
    <source>
        <dbReference type="EMBL" id="EJG07266.1"/>
    </source>
</evidence>
<protein>
    <submittedName>
        <fullName evidence="1">Uncharacterized protein</fullName>
    </submittedName>
</protein>
<evidence type="ECO:0000313" key="2">
    <source>
        <dbReference type="EMBL" id="EJG07986.1"/>
    </source>
</evidence>
<dbReference type="AlphaFoldDB" id="J0S095"/>
<dbReference type="OrthoDB" id="111439at2157"/>
<organism evidence="1 3">
    <name type="scientific">Methanofollis liminatans DSM 4140</name>
    <dbReference type="NCBI Taxonomy" id="28892"/>
    <lineage>
        <taxon>Archaea</taxon>
        <taxon>Methanobacteriati</taxon>
        <taxon>Methanobacteriota</taxon>
        <taxon>Stenosarchaea group</taxon>
        <taxon>Methanomicrobia</taxon>
        <taxon>Methanomicrobiales</taxon>
        <taxon>Methanomicrobiaceae</taxon>
        <taxon>Methanofollis</taxon>
    </lineage>
</organism>
<name>J0S095_9EURY</name>
<evidence type="ECO:0000313" key="3">
    <source>
        <dbReference type="Proteomes" id="UP000005095"/>
    </source>
</evidence>